<dbReference type="Proteomes" id="UP000177053">
    <property type="component" value="Unassembled WGS sequence"/>
</dbReference>
<dbReference type="InterPro" id="IPR011014">
    <property type="entry name" value="MscS_channel_TM-2"/>
</dbReference>
<dbReference type="AlphaFoldDB" id="A0A1F7X7V3"/>
<evidence type="ECO:0000313" key="3">
    <source>
        <dbReference type="Proteomes" id="UP000177053"/>
    </source>
</evidence>
<keyword evidence="1" id="KW-0812">Transmembrane</keyword>
<evidence type="ECO:0008006" key="4">
    <source>
        <dbReference type="Google" id="ProtNLM"/>
    </source>
</evidence>
<sequence length="131" mass="14194">MGIAEVFIGSMQQLLFQLFNFIPKILVALLIWVVGKYLISLVVKLLKKVRVEGAKPVNKLVETLAFILLPLGKVLLFLIVLDYLGIGSSVIQALVSGFTFAIAIAVGLAFGKALEPDAKAVVDSVKKQLEK</sequence>
<reference evidence="2 3" key="1">
    <citation type="journal article" date="2016" name="Nat. Commun.">
        <title>Thousands of microbial genomes shed light on interconnected biogeochemical processes in an aquifer system.</title>
        <authorList>
            <person name="Anantharaman K."/>
            <person name="Brown C.T."/>
            <person name="Hug L.A."/>
            <person name="Sharon I."/>
            <person name="Castelle C.J."/>
            <person name="Probst A.J."/>
            <person name="Thomas B.C."/>
            <person name="Singh A."/>
            <person name="Wilkins M.J."/>
            <person name="Karaoz U."/>
            <person name="Brodie E.L."/>
            <person name="Williams K.H."/>
            <person name="Hubbard S.S."/>
            <person name="Banfield J.F."/>
        </authorList>
    </citation>
    <scope>NUCLEOTIDE SEQUENCE [LARGE SCALE GENOMIC DNA]</scope>
</reference>
<evidence type="ECO:0000313" key="2">
    <source>
        <dbReference type="EMBL" id="OGM10993.1"/>
    </source>
</evidence>
<gene>
    <name evidence="2" type="ORF">A2Z22_03960</name>
</gene>
<feature type="transmembrane region" description="Helical" evidence="1">
    <location>
        <begin position="64"/>
        <end position="84"/>
    </location>
</feature>
<feature type="transmembrane region" description="Helical" evidence="1">
    <location>
        <begin position="90"/>
        <end position="110"/>
    </location>
</feature>
<keyword evidence="1" id="KW-1133">Transmembrane helix</keyword>
<dbReference type="EMBL" id="MGFS01000027">
    <property type="protein sequence ID" value="OGM10993.1"/>
    <property type="molecule type" value="Genomic_DNA"/>
</dbReference>
<accession>A0A1F7X7V3</accession>
<organism evidence="2 3">
    <name type="scientific">Candidatus Woesebacteria bacterium RBG_16_34_12</name>
    <dbReference type="NCBI Taxonomy" id="1802480"/>
    <lineage>
        <taxon>Bacteria</taxon>
        <taxon>Candidatus Woeseibacteriota</taxon>
    </lineage>
</organism>
<feature type="transmembrane region" description="Helical" evidence="1">
    <location>
        <begin position="21"/>
        <end position="43"/>
    </location>
</feature>
<evidence type="ECO:0000256" key="1">
    <source>
        <dbReference type="SAM" id="Phobius"/>
    </source>
</evidence>
<protein>
    <recommendedName>
        <fullName evidence="4">Mechanosensitive ion channel protein MscS</fullName>
    </recommendedName>
</protein>
<comment type="caution">
    <text evidence="2">The sequence shown here is derived from an EMBL/GenBank/DDBJ whole genome shotgun (WGS) entry which is preliminary data.</text>
</comment>
<dbReference type="InterPro" id="IPR008910">
    <property type="entry name" value="MSC_TM_helix"/>
</dbReference>
<dbReference type="GO" id="GO:0016020">
    <property type="term" value="C:membrane"/>
    <property type="evidence" value="ECO:0007669"/>
    <property type="project" value="InterPro"/>
</dbReference>
<dbReference type="Pfam" id="PF05552">
    <property type="entry name" value="MS_channel_1st_1"/>
    <property type="match status" value="1"/>
</dbReference>
<proteinExistence type="predicted"/>
<name>A0A1F7X7V3_9BACT</name>
<dbReference type="SUPFAM" id="SSF82861">
    <property type="entry name" value="Mechanosensitive channel protein MscS (YggB), transmembrane region"/>
    <property type="match status" value="1"/>
</dbReference>
<keyword evidence="1" id="KW-0472">Membrane</keyword>